<keyword evidence="3" id="KW-1185">Reference proteome</keyword>
<evidence type="ECO:0000256" key="1">
    <source>
        <dbReference type="SAM" id="MobiDB-lite"/>
    </source>
</evidence>
<dbReference type="AlphaFoldDB" id="A0A5C2RXD9"/>
<accession>A0A5C2RXD9</accession>
<feature type="region of interest" description="Disordered" evidence="1">
    <location>
        <begin position="49"/>
        <end position="79"/>
    </location>
</feature>
<gene>
    <name evidence="2" type="ORF">L227DRAFT_615117</name>
</gene>
<evidence type="ECO:0000313" key="2">
    <source>
        <dbReference type="EMBL" id="RPD55725.1"/>
    </source>
</evidence>
<sequence length="79" mass="8411">MPRTPPAPPPHPRLPRISASPLFSHPSASRLSTSGMIEHLSQVCAIPTGLDSTRDQDSPGYAPVTPTTAPLEPRAYDNV</sequence>
<reference evidence="2" key="1">
    <citation type="journal article" date="2018" name="Genome Biol. Evol.">
        <title>Genomics and development of Lentinus tigrinus, a white-rot wood-decaying mushroom with dimorphic fruiting bodies.</title>
        <authorList>
            <person name="Wu B."/>
            <person name="Xu Z."/>
            <person name="Knudson A."/>
            <person name="Carlson A."/>
            <person name="Chen N."/>
            <person name="Kovaka S."/>
            <person name="LaButti K."/>
            <person name="Lipzen A."/>
            <person name="Pennachio C."/>
            <person name="Riley R."/>
            <person name="Schakwitz W."/>
            <person name="Umezawa K."/>
            <person name="Ohm R.A."/>
            <person name="Grigoriev I.V."/>
            <person name="Nagy L.G."/>
            <person name="Gibbons J."/>
            <person name="Hibbett D."/>
        </authorList>
    </citation>
    <scope>NUCLEOTIDE SEQUENCE [LARGE SCALE GENOMIC DNA]</scope>
    <source>
        <strain evidence="2">ALCF2SS1-6</strain>
    </source>
</reference>
<dbReference type="EMBL" id="ML122293">
    <property type="protein sequence ID" value="RPD55725.1"/>
    <property type="molecule type" value="Genomic_DNA"/>
</dbReference>
<evidence type="ECO:0000313" key="3">
    <source>
        <dbReference type="Proteomes" id="UP000313359"/>
    </source>
</evidence>
<protein>
    <submittedName>
        <fullName evidence="2">Uncharacterized protein</fullName>
    </submittedName>
</protein>
<proteinExistence type="predicted"/>
<organism evidence="2 3">
    <name type="scientific">Lentinus tigrinus ALCF2SS1-6</name>
    <dbReference type="NCBI Taxonomy" id="1328759"/>
    <lineage>
        <taxon>Eukaryota</taxon>
        <taxon>Fungi</taxon>
        <taxon>Dikarya</taxon>
        <taxon>Basidiomycota</taxon>
        <taxon>Agaricomycotina</taxon>
        <taxon>Agaricomycetes</taxon>
        <taxon>Polyporales</taxon>
        <taxon>Polyporaceae</taxon>
        <taxon>Lentinus</taxon>
    </lineage>
</organism>
<feature type="region of interest" description="Disordered" evidence="1">
    <location>
        <begin position="1"/>
        <end position="29"/>
    </location>
</feature>
<feature type="compositionally biased region" description="Pro residues" evidence="1">
    <location>
        <begin position="1"/>
        <end position="12"/>
    </location>
</feature>
<name>A0A5C2RXD9_9APHY</name>
<dbReference type="Proteomes" id="UP000313359">
    <property type="component" value="Unassembled WGS sequence"/>
</dbReference>